<dbReference type="PANTHER" id="PTHR22954:SF3">
    <property type="entry name" value="PROTEIN CBG08539"/>
    <property type="match status" value="1"/>
</dbReference>
<comment type="caution">
    <text evidence="2">The sequence shown here is derived from an EMBL/GenBank/DDBJ whole genome shotgun (WGS) entry which is preliminary data.</text>
</comment>
<evidence type="ECO:0000256" key="1">
    <source>
        <dbReference type="SAM" id="MobiDB-lite"/>
    </source>
</evidence>
<gene>
    <name evidence="2" type="ORF">PACLA_8A072382</name>
</gene>
<evidence type="ECO:0000313" key="2">
    <source>
        <dbReference type="EMBL" id="CAB4014273.1"/>
    </source>
</evidence>
<feature type="compositionally biased region" description="Polar residues" evidence="1">
    <location>
        <begin position="295"/>
        <end position="306"/>
    </location>
</feature>
<dbReference type="PANTHER" id="PTHR22954">
    <property type="entry name" value="RETROVIRAL PROTEASE-RELATED"/>
    <property type="match status" value="1"/>
</dbReference>
<keyword evidence="3" id="KW-1185">Reference proteome</keyword>
<accession>A0A7D9EN28</accession>
<name>A0A7D9EN28_PARCT</name>
<reference evidence="2" key="1">
    <citation type="submission" date="2020-04" db="EMBL/GenBank/DDBJ databases">
        <authorList>
            <person name="Alioto T."/>
            <person name="Alioto T."/>
            <person name="Gomez Garrido J."/>
        </authorList>
    </citation>
    <scope>NUCLEOTIDE SEQUENCE</scope>
    <source>
        <strain evidence="2">A484AB</strain>
    </source>
</reference>
<proteinExistence type="predicted"/>
<dbReference type="AlphaFoldDB" id="A0A7D9EN28"/>
<dbReference type="OrthoDB" id="7444419at2759"/>
<feature type="region of interest" description="Disordered" evidence="1">
    <location>
        <begin position="293"/>
        <end position="314"/>
    </location>
</feature>
<dbReference type="Proteomes" id="UP001152795">
    <property type="component" value="Unassembled WGS sequence"/>
</dbReference>
<dbReference type="InterPro" id="IPR005312">
    <property type="entry name" value="DUF1759"/>
</dbReference>
<feature type="non-terminal residue" evidence="2">
    <location>
        <position position="1"/>
    </location>
</feature>
<protein>
    <submittedName>
        <fullName evidence="2">Uncharacterized protein</fullName>
    </submittedName>
</protein>
<feature type="compositionally biased region" description="Low complexity" evidence="1">
    <location>
        <begin position="104"/>
        <end position="117"/>
    </location>
</feature>
<feature type="region of interest" description="Disordered" evidence="1">
    <location>
        <begin position="93"/>
        <end position="117"/>
    </location>
</feature>
<dbReference type="EMBL" id="CACRXK020008227">
    <property type="protein sequence ID" value="CAB4014273.1"/>
    <property type="molecule type" value="Genomic_DNA"/>
</dbReference>
<dbReference type="Pfam" id="PF03564">
    <property type="entry name" value="DUF1759"/>
    <property type="match status" value="1"/>
</dbReference>
<sequence length="361" mass="40927">MAHAYKKNEHEKCDDKSKLAPHVVKLTLYKKTLEDKLVVFQQQDNAILELGGDDVELEIEQADILRENMQSTILEIENTSTEITQSNESANIVIENSPTPPTPQNSSTPPTPQNNQTETLNLKKFRGDITTWSTFWDTFESVIDKNPSLSDIDKFNYLNSNSLLENTAADAISGLTLTSGNYNEAIIILKKRFGNKQLAINKHMDILLNLDPVTSVQNLKELRSLYDTVESHIRALKSLDIPSQLYGNLLCSMLMNKLPQDLRILINRDIKNDNWDLDRLLELLEAEVEARERATSNSSAGSSNLHRNPHPSYKEDNYRLAQSYRRGAPQSVVLIAKVHTPLIVVKLSQMSHPERTFYEKA</sequence>
<organism evidence="2 3">
    <name type="scientific">Paramuricea clavata</name>
    <name type="common">Red gorgonian</name>
    <name type="synonym">Violescent sea-whip</name>
    <dbReference type="NCBI Taxonomy" id="317549"/>
    <lineage>
        <taxon>Eukaryota</taxon>
        <taxon>Metazoa</taxon>
        <taxon>Cnidaria</taxon>
        <taxon>Anthozoa</taxon>
        <taxon>Octocorallia</taxon>
        <taxon>Malacalcyonacea</taxon>
        <taxon>Plexauridae</taxon>
        <taxon>Paramuricea</taxon>
    </lineage>
</organism>
<evidence type="ECO:0000313" key="3">
    <source>
        <dbReference type="Proteomes" id="UP001152795"/>
    </source>
</evidence>